<proteinExistence type="predicted"/>
<dbReference type="Pfam" id="PF00392">
    <property type="entry name" value="GntR"/>
    <property type="match status" value="1"/>
</dbReference>
<dbReference type="InterPro" id="IPR000524">
    <property type="entry name" value="Tscrpt_reg_HTH_GntR"/>
</dbReference>
<dbReference type="PROSITE" id="PS50949">
    <property type="entry name" value="HTH_GNTR"/>
    <property type="match status" value="1"/>
</dbReference>
<dbReference type="EMBL" id="CP126969">
    <property type="protein sequence ID" value="WIM67206.1"/>
    <property type="molecule type" value="Genomic_DNA"/>
</dbReference>
<sequence>MPRIPAYVAIAESLRARIESGELKPGDRLPAERELVDDFNVARMTVRHALDTLQMEGLIDRKRGRTGGTFVRSIPPVLDLTRIVGIDRQLREIGLEQTHQVVQSGIVEANHSVSSALSLELGDPVFRTEIVRYIADNPAIVEVFYVAREFESVIEHLDLALIDAFSITMGTTVDRREDLVTPGAATDAERKTLDVPGGTQLLRITRKTFAGEEVIAYSELAIRPDVAQVRVVTHREDETSLQP</sequence>
<keyword evidence="2" id="KW-0238">DNA-binding</keyword>
<name>A0ABY8VE28_9CORY</name>
<dbReference type="Pfam" id="PF07702">
    <property type="entry name" value="UTRA"/>
    <property type="match status" value="1"/>
</dbReference>
<dbReference type="InterPro" id="IPR050679">
    <property type="entry name" value="Bact_HTH_transcr_reg"/>
</dbReference>
<evidence type="ECO:0000259" key="4">
    <source>
        <dbReference type="PROSITE" id="PS50949"/>
    </source>
</evidence>
<evidence type="ECO:0000313" key="5">
    <source>
        <dbReference type="EMBL" id="WIM67206.1"/>
    </source>
</evidence>
<dbReference type="PRINTS" id="PR00035">
    <property type="entry name" value="HTHGNTR"/>
</dbReference>
<evidence type="ECO:0000256" key="1">
    <source>
        <dbReference type="ARBA" id="ARBA00023015"/>
    </source>
</evidence>
<feature type="domain" description="HTH gntR-type" evidence="4">
    <location>
        <begin position="4"/>
        <end position="74"/>
    </location>
</feature>
<dbReference type="SMART" id="SM00345">
    <property type="entry name" value="HTH_GNTR"/>
    <property type="match status" value="1"/>
</dbReference>
<dbReference type="PANTHER" id="PTHR44846">
    <property type="entry name" value="MANNOSYL-D-GLYCERATE TRANSPORT/METABOLISM SYSTEM REPRESSOR MNGR-RELATED"/>
    <property type="match status" value="1"/>
</dbReference>
<evidence type="ECO:0000313" key="6">
    <source>
        <dbReference type="Proteomes" id="UP001225598"/>
    </source>
</evidence>
<protein>
    <submittedName>
        <fullName evidence="5">GntR family transcriptional regulator</fullName>
    </submittedName>
</protein>
<evidence type="ECO:0000256" key="2">
    <source>
        <dbReference type="ARBA" id="ARBA00023125"/>
    </source>
</evidence>
<dbReference type="SUPFAM" id="SSF46785">
    <property type="entry name" value="Winged helix' DNA-binding domain"/>
    <property type="match status" value="1"/>
</dbReference>
<dbReference type="SMART" id="SM00866">
    <property type="entry name" value="UTRA"/>
    <property type="match status" value="1"/>
</dbReference>
<dbReference type="InterPro" id="IPR028978">
    <property type="entry name" value="Chorismate_lyase_/UTRA_dom_sf"/>
</dbReference>
<organism evidence="5 6">
    <name type="scientific">Corynebacterium breve</name>
    <dbReference type="NCBI Taxonomy" id="3049799"/>
    <lineage>
        <taxon>Bacteria</taxon>
        <taxon>Bacillati</taxon>
        <taxon>Actinomycetota</taxon>
        <taxon>Actinomycetes</taxon>
        <taxon>Mycobacteriales</taxon>
        <taxon>Corynebacteriaceae</taxon>
        <taxon>Corynebacterium</taxon>
    </lineage>
</organism>
<keyword evidence="1" id="KW-0805">Transcription regulation</keyword>
<dbReference type="Proteomes" id="UP001225598">
    <property type="component" value="Chromosome"/>
</dbReference>
<dbReference type="Gene3D" id="3.40.1410.10">
    <property type="entry name" value="Chorismate lyase-like"/>
    <property type="match status" value="1"/>
</dbReference>
<dbReference type="RefSeq" id="WP_284824122.1">
    <property type="nucleotide sequence ID" value="NZ_CP126969.1"/>
</dbReference>
<dbReference type="InterPro" id="IPR011663">
    <property type="entry name" value="UTRA"/>
</dbReference>
<dbReference type="InterPro" id="IPR036390">
    <property type="entry name" value="WH_DNA-bd_sf"/>
</dbReference>
<keyword evidence="6" id="KW-1185">Reference proteome</keyword>
<gene>
    <name evidence="5" type="ORF">QP027_08755</name>
</gene>
<dbReference type="InterPro" id="IPR036388">
    <property type="entry name" value="WH-like_DNA-bd_sf"/>
</dbReference>
<reference evidence="5 6" key="1">
    <citation type="submission" date="2023-05" db="EMBL/GenBank/DDBJ databases">
        <title>Corynebacterium suedekumii sp. nov. and Corynebacterium breve sp. nov. isolated from raw cow's milk.</title>
        <authorList>
            <person name="Baer M.K."/>
            <person name="Mehl L."/>
            <person name="Hellmuth R."/>
            <person name="Marke G."/>
            <person name="Lipski A."/>
        </authorList>
    </citation>
    <scope>NUCLEOTIDE SEQUENCE [LARGE SCALE GENOMIC DNA]</scope>
    <source>
        <strain evidence="5 6">R4</strain>
    </source>
</reference>
<keyword evidence="3" id="KW-0804">Transcription</keyword>
<evidence type="ECO:0000256" key="3">
    <source>
        <dbReference type="ARBA" id="ARBA00023163"/>
    </source>
</evidence>
<dbReference type="CDD" id="cd07377">
    <property type="entry name" value="WHTH_GntR"/>
    <property type="match status" value="1"/>
</dbReference>
<dbReference type="PANTHER" id="PTHR44846:SF1">
    <property type="entry name" value="MANNOSYL-D-GLYCERATE TRANSPORT_METABOLISM SYSTEM REPRESSOR MNGR-RELATED"/>
    <property type="match status" value="1"/>
</dbReference>
<accession>A0ABY8VE28</accession>
<dbReference type="Gene3D" id="1.10.10.10">
    <property type="entry name" value="Winged helix-like DNA-binding domain superfamily/Winged helix DNA-binding domain"/>
    <property type="match status" value="1"/>
</dbReference>
<dbReference type="SUPFAM" id="SSF64288">
    <property type="entry name" value="Chorismate lyase-like"/>
    <property type="match status" value="1"/>
</dbReference>